<comment type="similarity">
    <text evidence="1 10">Belongs to the glutaminase PdxT/SNO family.</text>
</comment>
<evidence type="ECO:0000256" key="9">
    <source>
        <dbReference type="ARBA" id="ARBA00064749"/>
    </source>
</evidence>
<feature type="active site" description="Charge relay system" evidence="10 11">
    <location>
        <position position="182"/>
    </location>
</feature>
<evidence type="ECO:0000313" key="13">
    <source>
        <dbReference type="EMBL" id="QBD80550.1"/>
    </source>
</evidence>
<feature type="active site" description="Nucleophile" evidence="10 11">
    <location>
        <position position="85"/>
    </location>
</feature>
<dbReference type="CDD" id="cd01749">
    <property type="entry name" value="GATase1_PB"/>
    <property type="match status" value="1"/>
</dbReference>
<evidence type="ECO:0000256" key="12">
    <source>
        <dbReference type="PIRSR" id="PIRSR005639-2"/>
    </source>
</evidence>
<comment type="subunit">
    <text evidence="9 10">In the presence of PdxS, forms a dodecamer of heterodimers. Only shows activity in the heterodimer.</text>
</comment>
<dbReference type="Pfam" id="PF01174">
    <property type="entry name" value="SNO"/>
    <property type="match status" value="1"/>
</dbReference>
<evidence type="ECO:0000256" key="2">
    <source>
        <dbReference type="ARBA" id="ARBA00022801"/>
    </source>
</evidence>
<dbReference type="GO" id="GO:0036381">
    <property type="term" value="F:pyridoxal 5'-phosphate synthase (glutamine hydrolysing) activity"/>
    <property type="evidence" value="ECO:0007669"/>
    <property type="project" value="UniProtKB-UniRule"/>
</dbReference>
<gene>
    <name evidence="10 13" type="primary">pdxT</name>
    <name evidence="13" type="ORF">EPA93_33100</name>
</gene>
<evidence type="ECO:0000256" key="10">
    <source>
        <dbReference type="HAMAP-Rule" id="MF_01615"/>
    </source>
</evidence>
<comment type="function">
    <text evidence="8 10">Catalyzes the hydrolysis of glutamine to glutamate and ammonia as part of the biosynthesis of pyridoxal 5'-phosphate. The resulting ammonia molecule is channeled to the active site of PdxS.</text>
</comment>
<keyword evidence="4 10" id="KW-0315">Glutamine amidotransferase</keyword>
<reference evidence="13 14" key="1">
    <citation type="submission" date="2019-01" db="EMBL/GenBank/DDBJ databases">
        <title>Ktedonosporobacter rubrisoli SCAWS-G2.</title>
        <authorList>
            <person name="Huang Y."/>
            <person name="Yan B."/>
        </authorList>
    </citation>
    <scope>NUCLEOTIDE SEQUENCE [LARGE SCALE GENOMIC DNA]</scope>
    <source>
        <strain evidence="13 14">SCAWS-G2</strain>
    </source>
</reference>
<dbReference type="AlphaFoldDB" id="A0A4P6JYM5"/>
<evidence type="ECO:0000256" key="1">
    <source>
        <dbReference type="ARBA" id="ARBA00008345"/>
    </source>
</evidence>
<dbReference type="HAMAP" id="MF_01615">
    <property type="entry name" value="PdxT"/>
    <property type="match status" value="1"/>
</dbReference>
<feature type="binding site" evidence="10 12">
    <location>
        <begin position="143"/>
        <end position="144"/>
    </location>
    <ligand>
        <name>L-glutamine</name>
        <dbReference type="ChEBI" id="CHEBI:58359"/>
    </ligand>
</feature>
<accession>A0A4P6JYM5</accession>
<dbReference type="EC" id="3.5.1.2" evidence="10"/>
<dbReference type="Gene3D" id="3.40.50.880">
    <property type="match status" value="1"/>
</dbReference>
<dbReference type="SUPFAM" id="SSF52317">
    <property type="entry name" value="Class I glutamine amidotransferase-like"/>
    <property type="match status" value="1"/>
</dbReference>
<dbReference type="KEGG" id="kbs:EPA93_33100"/>
<dbReference type="GO" id="GO:1903600">
    <property type="term" value="C:glutaminase complex"/>
    <property type="evidence" value="ECO:0007669"/>
    <property type="project" value="TreeGrafter"/>
</dbReference>
<comment type="catalytic activity">
    <reaction evidence="7 10">
        <text>L-glutamine + H2O = L-glutamate + NH4(+)</text>
        <dbReference type="Rhea" id="RHEA:15889"/>
        <dbReference type="ChEBI" id="CHEBI:15377"/>
        <dbReference type="ChEBI" id="CHEBI:28938"/>
        <dbReference type="ChEBI" id="CHEBI:29985"/>
        <dbReference type="ChEBI" id="CHEBI:58359"/>
        <dbReference type="EC" id="3.5.1.2"/>
    </reaction>
</comment>
<dbReference type="GO" id="GO:0005829">
    <property type="term" value="C:cytosol"/>
    <property type="evidence" value="ECO:0007669"/>
    <property type="project" value="TreeGrafter"/>
</dbReference>
<evidence type="ECO:0000256" key="5">
    <source>
        <dbReference type="ARBA" id="ARBA00023239"/>
    </source>
</evidence>
<dbReference type="UniPathway" id="UPA00245"/>
<keyword evidence="2 10" id="KW-0378">Hydrolase</keyword>
<dbReference type="PROSITE" id="PS51130">
    <property type="entry name" value="PDXT_SNO_2"/>
    <property type="match status" value="1"/>
</dbReference>
<comment type="pathway">
    <text evidence="10">Cofactor biosynthesis; pyridoxal 5'-phosphate biosynthesis.</text>
</comment>
<evidence type="ECO:0000313" key="14">
    <source>
        <dbReference type="Proteomes" id="UP000290365"/>
    </source>
</evidence>
<evidence type="ECO:0000256" key="8">
    <source>
        <dbReference type="ARBA" id="ARBA00054599"/>
    </source>
</evidence>
<dbReference type="InterPro" id="IPR021196">
    <property type="entry name" value="PdxT/SNO_CS"/>
</dbReference>
<feature type="binding site" evidence="10 12">
    <location>
        <begin position="53"/>
        <end position="55"/>
    </location>
    <ligand>
        <name>L-glutamine</name>
        <dbReference type="ChEBI" id="CHEBI:58359"/>
    </ligand>
</feature>
<dbReference type="GO" id="GO:0006543">
    <property type="term" value="P:L-glutamine catabolic process"/>
    <property type="evidence" value="ECO:0007669"/>
    <property type="project" value="UniProtKB-UniRule"/>
</dbReference>
<evidence type="ECO:0000256" key="6">
    <source>
        <dbReference type="ARBA" id="ARBA00047992"/>
    </source>
</evidence>
<dbReference type="EC" id="4.3.3.6" evidence="10"/>
<feature type="binding site" evidence="10 12">
    <location>
        <position position="114"/>
    </location>
    <ligand>
        <name>L-glutamine</name>
        <dbReference type="ChEBI" id="CHEBI:58359"/>
    </ligand>
</feature>
<proteinExistence type="inferred from homology"/>
<dbReference type="GO" id="GO:0008614">
    <property type="term" value="P:pyridoxine metabolic process"/>
    <property type="evidence" value="ECO:0007669"/>
    <property type="project" value="TreeGrafter"/>
</dbReference>
<evidence type="ECO:0000256" key="11">
    <source>
        <dbReference type="PIRSR" id="PIRSR005639-1"/>
    </source>
</evidence>
<keyword evidence="3 10" id="KW-0663">Pyridoxal phosphate</keyword>
<dbReference type="RefSeq" id="WP_129891614.1">
    <property type="nucleotide sequence ID" value="NZ_CP035758.1"/>
</dbReference>
<protein>
    <recommendedName>
        <fullName evidence="10">Pyridoxal 5'-phosphate synthase subunit PdxT</fullName>
        <ecNumber evidence="10">4.3.3.6</ecNumber>
    </recommendedName>
    <alternativeName>
        <fullName evidence="10">Pdx2</fullName>
    </alternativeName>
    <alternativeName>
        <fullName evidence="10">Pyridoxal 5'-phosphate synthase glutaminase subunit</fullName>
        <ecNumber evidence="10">3.5.1.2</ecNumber>
    </alternativeName>
</protein>
<comment type="catalytic activity">
    <reaction evidence="6 10">
        <text>aldehydo-D-ribose 5-phosphate + D-glyceraldehyde 3-phosphate + L-glutamine = pyridoxal 5'-phosphate + L-glutamate + phosphate + 3 H2O + H(+)</text>
        <dbReference type="Rhea" id="RHEA:31507"/>
        <dbReference type="ChEBI" id="CHEBI:15377"/>
        <dbReference type="ChEBI" id="CHEBI:15378"/>
        <dbReference type="ChEBI" id="CHEBI:29985"/>
        <dbReference type="ChEBI" id="CHEBI:43474"/>
        <dbReference type="ChEBI" id="CHEBI:58273"/>
        <dbReference type="ChEBI" id="CHEBI:58359"/>
        <dbReference type="ChEBI" id="CHEBI:59776"/>
        <dbReference type="ChEBI" id="CHEBI:597326"/>
        <dbReference type="EC" id="4.3.3.6"/>
    </reaction>
</comment>
<dbReference type="PIRSF" id="PIRSF005639">
    <property type="entry name" value="Glut_amidoT_SNO"/>
    <property type="match status" value="1"/>
</dbReference>
<dbReference type="InterPro" id="IPR029062">
    <property type="entry name" value="Class_I_gatase-like"/>
</dbReference>
<sequence length="207" mass="22721">MERRNSPTRIGVLALQGDFEAHLKTLTELGVEGKAIRLPEQLQDLDGIIIPGGESTTIGKLMIVYGLQEILQRKIHEGFPVWGTCAGMILLAKETDNALAGQPLLASMNIRVRRNAFGSQRESFETDLSVPALGEAPFHAFFIRGPAVEWAGPEVEVLATLDDGRIVAVREGNLLGTAFHPEVPRAQGQRDSRFHQYFLRIVQGVKG</sequence>
<dbReference type="PANTHER" id="PTHR31559:SF0">
    <property type="entry name" value="PYRIDOXAL 5'-PHOSPHATE SYNTHASE SUBUNIT SNO1-RELATED"/>
    <property type="match status" value="1"/>
</dbReference>
<evidence type="ECO:0000256" key="3">
    <source>
        <dbReference type="ARBA" id="ARBA00022898"/>
    </source>
</evidence>
<keyword evidence="5 10" id="KW-0456">Lyase</keyword>
<keyword evidence="14" id="KW-1185">Reference proteome</keyword>
<organism evidence="13 14">
    <name type="scientific">Ktedonosporobacter rubrisoli</name>
    <dbReference type="NCBI Taxonomy" id="2509675"/>
    <lineage>
        <taxon>Bacteria</taxon>
        <taxon>Bacillati</taxon>
        <taxon>Chloroflexota</taxon>
        <taxon>Ktedonobacteria</taxon>
        <taxon>Ktedonobacterales</taxon>
        <taxon>Ktedonosporobacteraceae</taxon>
        <taxon>Ktedonosporobacter</taxon>
    </lineage>
</organism>
<dbReference type="PANTHER" id="PTHR31559">
    <property type="entry name" value="PYRIDOXAL 5'-PHOSPHATE SYNTHASE SUBUNIT SNO"/>
    <property type="match status" value="1"/>
</dbReference>
<feature type="active site" description="Charge relay system" evidence="10 11">
    <location>
        <position position="180"/>
    </location>
</feature>
<dbReference type="PROSITE" id="PS51273">
    <property type="entry name" value="GATASE_TYPE_1"/>
    <property type="match status" value="1"/>
</dbReference>
<dbReference type="GO" id="GO:0004359">
    <property type="term" value="F:glutaminase activity"/>
    <property type="evidence" value="ECO:0007669"/>
    <property type="project" value="UniProtKB-UniRule"/>
</dbReference>
<dbReference type="InterPro" id="IPR002161">
    <property type="entry name" value="PdxT/SNO"/>
</dbReference>
<dbReference type="NCBIfam" id="TIGR03800">
    <property type="entry name" value="PLP_synth_Pdx2"/>
    <property type="match status" value="1"/>
</dbReference>
<evidence type="ECO:0000256" key="7">
    <source>
        <dbReference type="ARBA" id="ARBA00049534"/>
    </source>
</evidence>
<dbReference type="Proteomes" id="UP000290365">
    <property type="component" value="Chromosome"/>
</dbReference>
<dbReference type="OrthoDB" id="9810320at2"/>
<dbReference type="GO" id="GO:0042823">
    <property type="term" value="P:pyridoxal phosphate biosynthetic process"/>
    <property type="evidence" value="ECO:0007669"/>
    <property type="project" value="UniProtKB-UniRule"/>
</dbReference>
<name>A0A4P6JYM5_KTERU</name>
<evidence type="ECO:0000256" key="4">
    <source>
        <dbReference type="ARBA" id="ARBA00022962"/>
    </source>
</evidence>
<dbReference type="PROSITE" id="PS01236">
    <property type="entry name" value="PDXT_SNO_1"/>
    <property type="match status" value="1"/>
</dbReference>
<dbReference type="EMBL" id="CP035758">
    <property type="protein sequence ID" value="QBD80550.1"/>
    <property type="molecule type" value="Genomic_DNA"/>
</dbReference>
<dbReference type="FunFam" id="3.40.50.880:FF:000010">
    <property type="entry name" value="uncharacterized protein LOC100176842 isoform X2"/>
    <property type="match status" value="1"/>
</dbReference>